<reference evidence="2" key="1">
    <citation type="submission" date="2016-06" db="EMBL/GenBank/DDBJ databases">
        <authorList>
            <person name="Varghese N."/>
            <person name="Submissions Spin"/>
        </authorList>
    </citation>
    <scope>NUCLEOTIDE SEQUENCE [LARGE SCALE GENOMIC DNA]</scope>
    <source>
        <strain evidence="2">DSM 45246</strain>
    </source>
</reference>
<proteinExistence type="predicted"/>
<gene>
    <name evidence="1" type="ORF">GA0070214_103437</name>
</gene>
<dbReference type="AlphaFoldDB" id="A0A1C4WCS2"/>
<evidence type="ECO:0000313" key="2">
    <source>
        <dbReference type="Proteomes" id="UP000199629"/>
    </source>
</evidence>
<name>A0A1C4WCS2_9ACTN</name>
<accession>A0A1C4WCS2</accession>
<keyword evidence="2" id="KW-1185">Reference proteome</keyword>
<sequence>MMIINRVNHPVALGDGAVYTVAGDPAGGRVVNVTACLGTYLVWVRYEVVGTTDAAAVESATIVAQEVLSWL</sequence>
<evidence type="ECO:0000313" key="1">
    <source>
        <dbReference type="EMBL" id="SCE93919.1"/>
    </source>
</evidence>
<organism evidence="1 2">
    <name type="scientific">Micromonospora chaiyaphumensis</name>
    <dbReference type="NCBI Taxonomy" id="307119"/>
    <lineage>
        <taxon>Bacteria</taxon>
        <taxon>Bacillati</taxon>
        <taxon>Actinomycetota</taxon>
        <taxon>Actinomycetes</taxon>
        <taxon>Micromonosporales</taxon>
        <taxon>Micromonosporaceae</taxon>
        <taxon>Micromonospora</taxon>
    </lineage>
</organism>
<dbReference type="EMBL" id="FMCS01000003">
    <property type="protein sequence ID" value="SCE93919.1"/>
    <property type="molecule type" value="Genomic_DNA"/>
</dbReference>
<dbReference type="Proteomes" id="UP000199629">
    <property type="component" value="Unassembled WGS sequence"/>
</dbReference>
<protein>
    <submittedName>
        <fullName evidence="1">Uncharacterized protein</fullName>
    </submittedName>
</protein>